<name>A0A6F9DGS5_9ASCI</name>
<dbReference type="Pfam" id="PF00582">
    <property type="entry name" value="Usp"/>
    <property type="match status" value="1"/>
</dbReference>
<sequence length="157" mass="17014">MKVLIAMDGSHHADKAFDWYCENLHKEENEIFVYSHCDPPQVPATALGGFNLVPGAGLPSISAAQLDMMIKDHKHKCANLKKALTEKCKVFTGNATVLVETDDGSSGSNIVKKAQEISADLIVTGSRGLGTIRRTILGSVSDYVLHHVQVPVIVFKD</sequence>
<dbReference type="Gene3D" id="3.40.50.620">
    <property type="entry name" value="HUPs"/>
    <property type="match status" value="1"/>
</dbReference>
<dbReference type="AlphaFoldDB" id="A0A6F9DGS5"/>
<feature type="domain" description="UspA" evidence="1">
    <location>
        <begin position="2"/>
        <end position="156"/>
    </location>
</feature>
<gene>
    <name evidence="2" type="primary">LOC100180855-002</name>
</gene>
<dbReference type="InterPro" id="IPR014729">
    <property type="entry name" value="Rossmann-like_a/b/a_fold"/>
</dbReference>
<protein>
    <submittedName>
        <fullName evidence="2">Uncharacterized protein LOC100180855</fullName>
    </submittedName>
</protein>
<evidence type="ECO:0000259" key="1">
    <source>
        <dbReference type="Pfam" id="PF00582"/>
    </source>
</evidence>
<dbReference type="SUPFAM" id="SSF52402">
    <property type="entry name" value="Adenine nucleotide alpha hydrolases-like"/>
    <property type="match status" value="1"/>
</dbReference>
<accession>A0A6F9DGS5</accession>
<reference evidence="2" key="1">
    <citation type="submission" date="2020-04" db="EMBL/GenBank/DDBJ databases">
        <authorList>
            <person name="Neveu A P."/>
        </authorList>
    </citation>
    <scope>NUCLEOTIDE SEQUENCE</scope>
    <source>
        <tissue evidence="2">Whole embryo</tissue>
    </source>
</reference>
<proteinExistence type="evidence at transcript level"/>
<dbReference type="EMBL" id="LR786750">
    <property type="protein sequence ID" value="CAB3262605.1"/>
    <property type="molecule type" value="mRNA"/>
</dbReference>
<dbReference type="PANTHER" id="PTHR46989:SF3">
    <property type="entry name" value="USPA DOMAIN-CONTAINING PROTEIN"/>
    <property type="match status" value="1"/>
</dbReference>
<dbReference type="CDD" id="cd23659">
    <property type="entry name" value="USP_At3g01520-like"/>
    <property type="match status" value="1"/>
</dbReference>
<dbReference type="InterPro" id="IPR006016">
    <property type="entry name" value="UspA"/>
</dbReference>
<evidence type="ECO:0000313" key="2">
    <source>
        <dbReference type="EMBL" id="CAB3262605.1"/>
    </source>
</evidence>
<organism evidence="2">
    <name type="scientific">Phallusia mammillata</name>
    <dbReference type="NCBI Taxonomy" id="59560"/>
    <lineage>
        <taxon>Eukaryota</taxon>
        <taxon>Metazoa</taxon>
        <taxon>Chordata</taxon>
        <taxon>Tunicata</taxon>
        <taxon>Ascidiacea</taxon>
        <taxon>Phlebobranchia</taxon>
        <taxon>Ascidiidae</taxon>
        <taxon>Phallusia</taxon>
    </lineage>
</organism>
<dbReference type="PANTHER" id="PTHR46989">
    <property type="entry name" value="USP DOMAIN-CONTAINING PROTEIN"/>
    <property type="match status" value="1"/>
</dbReference>